<dbReference type="SUPFAM" id="SSF46767">
    <property type="entry name" value="Methylated DNA-protein cysteine methyltransferase, C-terminal domain"/>
    <property type="match status" value="1"/>
</dbReference>
<dbReference type="Pfam" id="PF12833">
    <property type="entry name" value="HTH_18"/>
    <property type="match status" value="1"/>
</dbReference>
<dbReference type="Gene3D" id="1.10.10.10">
    <property type="entry name" value="Winged helix-like DNA-binding domain superfamily/Winged helix DNA-binding domain"/>
    <property type="match status" value="1"/>
</dbReference>
<organism evidence="10 11">
    <name type="scientific">Fodinicurvata halophila</name>
    <dbReference type="NCBI Taxonomy" id="1419723"/>
    <lineage>
        <taxon>Bacteria</taxon>
        <taxon>Pseudomonadati</taxon>
        <taxon>Pseudomonadota</taxon>
        <taxon>Alphaproteobacteria</taxon>
        <taxon>Rhodospirillales</taxon>
        <taxon>Rhodovibrionaceae</taxon>
        <taxon>Fodinicurvata</taxon>
    </lineage>
</organism>
<sequence length="294" mass="32183">MQTVQTTPQQDRPEQESRAVEQVERLCAQLEAAEGVPVPLQELARTAGLSPWATHRLFKRVTGITPRDYAQALREGRLRGELRRSGNVTRALYEAGYGSSSRLYEGADDALGMTPATYARGGRNARIVYGLADSPLGQLLVAATEHGLCFIALGDDPDTLEAELRNDFPAAAELRRDQDAVEEPLAELLAYLAGQVPHFDLPLDIRATAFQRRVWNELVAIPYGETRSYAEIAERLGLPRAQRAVGRACGSNPVSLVIPCHRVLRSDGDPGGYRWGVARKRRLLRDEATGAAGS</sequence>
<comment type="catalytic activity">
    <reaction evidence="1">
        <text>a 4-O-methyl-thymidine in DNA + L-cysteinyl-[protein] = a thymidine in DNA + S-methyl-L-cysteinyl-[protein]</text>
        <dbReference type="Rhea" id="RHEA:53428"/>
        <dbReference type="Rhea" id="RHEA-COMP:10131"/>
        <dbReference type="Rhea" id="RHEA-COMP:10132"/>
        <dbReference type="Rhea" id="RHEA-COMP:13555"/>
        <dbReference type="Rhea" id="RHEA-COMP:13556"/>
        <dbReference type="ChEBI" id="CHEBI:29950"/>
        <dbReference type="ChEBI" id="CHEBI:82612"/>
        <dbReference type="ChEBI" id="CHEBI:137386"/>
        <dbReference type="ChEBI" id="CHEBI:137387"/>
        <dbReference type="EC" id="2.1.1.63"/>
    </reaction>
</comment>
<proteinExistence type="predicted"/>
<keyword evidence="2 10" id="KW-0489">Methyltransferase</keyword>
<dbReference type="Proteomes" id="UP001595799">
    <property type="component" value="Unassembled WGS sequence"/>
</dbReference>
<evidence type="ECO:0000313" key="11">
    <source>
        <dbReference type="Proteomes" id="UP001595799"/>
    </source>
</evidence>
<evidence type="ECO:0000256" key="2">
    <source>
        <dbReference type="ARBA" id="ARBA00022603"/>
    </source>
</evidence>
<keyword evidence="4" id="KW-0227">DNA damage</keyword>
<dbReference type="GO" id="GO:0003908">
    <property type="term" value="F:methylated-DNA-[protein]-cysteine S-methyltransferase activity"/>
    <property type="evidence" value="ECO:0007669"/>
    <property type="project" value="UniProtKB-EC"/>
</dbReference>
<evidence type="ECO:0000256" key="7">
    <source>
        <dbReference type="ARBA" id="ARBA00023204"/>
    </source>
</evidence>
<dbReference type="SUPFAM" id="SSF46689">
    <property type="entry name" value="Homeodomain-like"/>
    <property type="match status" value="1"/>
</dbReference>
<gene>
    <name evidence="10" type="ORF">ACFOW6_13000</name>
</gene>
<keyword evidence="3 10" id="KW-0808">Transferase</keyword>
<dbReference type="InterPro" id="IPR036217">
    <property type="entry name" value="MethylDNA_cys_MeTrfase_DNAb"/>
</dbReference>
<evidence type="ECO:0000259" key="9">
    <source>
        <dbReference type="PROSITE" id="PS01124"/>
    </source>
</evidence>
<keyword evidence="11" id="KW-1185">Reference proteome</keyword>
<dbReference type="InterPro" id="IPR008332">
    <property type="entry name" value="MethylG_MeTrfase_N"/>
</dbReference>
<keyword evidence="5" id="KW-0805">Transcription regulation</keyword>
<protein>
    <submittedName>
        <fullName evidence="10">Methylated-DNA--[protein]-cysteine S-methyltransferase</fullName>
        <ecNumber evidence="10">2.1.1.63</ecNumber>
    </submittedName>
</protein>
<feature type="domain" description="HTH araC/xylS-type" evidence="9">
    <location>
        <begin position="24"/>
        <end position="121"/>
    </location>
</feature>
<evidence type="ECO:0000313" key="10">
    <source>
        <dbReference type="EMBL" id="MFC4352461.1"/>
    </source>
</evidence>
<reference evidence="11" key="1">
    <citation type="journal article" date="2019" name="Int. J. Syst. Evol. Microbiol.">
        <title>The Global Catalogue of Microorganisms (GCM) 10K type strain sequencing project: providing services to taxonomists for standard genome sequencing and annotation.</title>
        <authorList>
            <consortium name="The Broad Institute Genomics Platform"/>
            <consortium name="The Broad Institute Genome Sequencing Center for Infectious Disease"/>
            <person name="Wu L."/>
            <person name="Ma J."/>
        </authorList>
    </citation>
    <scope>NUCLEOTIDE SEQUENCE [LARGE SCALE GENOMIC DNA]</scope>
    <source>
        <strain evidence="11">CECT 8472</strain>
    </source>
</reference>
<dbReference type="Gene3D" id="1.10.10.60">
    <property type="entry name" value="Homeodomain-like"/>
    <property type="match status" value="1"/>
</dbReference>
<dbReference type="SMART" id="SM00342">
    <property type="entry name" value="HTH_ARAC"/>
    <property type="match status" value="1"/>
</dbReference>
<dbReference type="GO" id="GO:0032259">
    <property type="term" value="P:methylation"/>
    <property type="evidence" value="ECO:0007669"/>
    <property type="project" value="UniProtKB-KW"/>
</dbReference>
<keyword evidence="6" id="KW-0804">Transcription</keyword>
<dbReference type="CDD" id="cd06445">
    <property type="entry name" value="ATase"/>
    <property type="match status" value="1"/>
</dbReference>
<dbReference type="Pfam" id="PF02870">
    <property type="entry name" value="Methyltransf_1N"/>
    <property type="match status" value="1"/>
</dbReference>
<dbReference type="PROSITE" id="PS00374">
    <property type="entry name" value="MGMT"/>
    <property type="match status" value="1"/>
</dbReference>
<dbReference type="InterPro" id="IPR014048">
    <property type="entry name" value="MethylDNA_cys_MeTrfase_DNA-bd"/>
</dbReference>
<dbReference type="InterPro" id="IPR001497">
    <property type="entry name" value="MethylDNA_cys_MeTrfase_AS"/>
</dbReference>
<evidence type="ECO:0000256" key="8">
    <source>
        <dbReference type="ARBA" id="ARBA00049348"/>
    </source>
</evidence>
<dbReference type="NCBIfam" id="TIGR00589">
    <property type="entry name" value="ogt"/>
    <property type="match status" value="1"/>
</dbReference>
<dbReference type="PROSITE" id="PS01124">
    <property type="entry name" value="HTH_ARAC_FAMILY_2"/>
    <property type="match status" value="1"/>
</dbReference>
<comment type="caution">
    <text evidence="10">The sequence shown here is derived from an EMBL/GenBank/DDBJ whole genome shotgun (WGS) entry which is preliminary data.</text>
</comment>
<dbReference type="PANTHER" id="PTHR10815">
    <property type="entry name" value="METHYLATED-DNA--PROTEIN-CYSTEINE METHYLTRANSFERASE"/>
    <property type="match status" value="1"/>
</dbReference>
<dbReference type="InterPro" id="IPR009057">
    <property type="entry name" value="Homeodomain-like_sf"/>
</dbReference>
<dbReference type="PANTHER" id="PTHR10815:SF14">
    <property type="entry name" value="BIFUNCTIONAL TRANSCRIPTIONAL ACTIVATOR_DNA REPAIR ENZYME ADA"/>
    <property type="match status" value="1"/>
</dbReference>
<dbReference type="EC" id="2.1.1.63" evidence="10"/>
<dbReference type="EMBL" id="JBHSCW010000007">
    <property type="protein sequence ID" value="MFC4352461.1"/>
    <property type="molecule type" value="Genomic_DNA"/>
</dbReference>
<evidence type="ECO:0000256" key="5">
    <source>
        <dbReference type="ARBA" id="ARBA00023015"/>
    </source>
</evidence>
<dbReference type="Gene3D" id="3.30.160.70">
    <property type="entry name" value="Methylated DNA-protein cysteine methyltransferase domain"/>
    <property type="match status" value="1"/>
</dbReference>
<dbReference type="RefSeq" id="WP_382422813.1">
    <property type="nucleotide sequence ID" value="NZ_JBHSCW010000007.1"/>
</dbReference>
<evidence type="ECO:0000256" key="6">
    <source>
        <dbReference type="ARBA" id="ARBA00023163"/>
    </source>
</evidence>
<keyword evidence="7" id="KW-0234">DNA repair</keyword>
<evidence type="ECO:0000256" key="3">
    <source>
        <dbReference type="ARBA" id="ARBA00022679"/>
    </source>
</evidence>
<dbReference type="InterPro" id="IPR036388">
    <property type="entry name" value="WH-like_DNA-bd_sf"/>
</dbReference>
<dbReference type="SUPFAM" id="SSF53155">
    <property type="entry name" value="Methylated DNA-protein cysteine methyltransferase domain"/>
    <property type="match status" value="1"/>
</dbReference>
<evidence type="ECO:0000256" key="1">
    <source>
        <dbReference type="ARBA" id="ARBA00001286"/>
    </source>
</evidence>
<dbReference type="InterPro" id="IPR018060">
    <property type="entry name" value="HTH_AraC"/>
</dbReference>
<comment type="catalytic activity">
    <reaction evidence="8">
        <text>a 6-O-methyl-2'-deoxyguanosine in DNA + L-cysteinyl-[protein] = S-methyl-L-cysteinyl-[protein] + a 2'-deoxyguanosine in DNA</text>
        <dbReference type="Rhea" id="RHEA:24000"/>
        <dbReference type="Rhea" id="RHEA-COMP:10131"/>
        <dbReference type="Rhea" id="RHEA-COMP:10132"/>
        <dbReference type="Rhea" id="RHEA-COMP:11367"/>
        <dbReference type="Rhea" id="RHEA-COMP:11368"/>
        <dbReference type="ChEBI" id="CHEBI:29950"/>
        <dbReference type="ChEBI" id="CHEBI:82612"/>
        <dbReference type="ChEBI" id="CHEBI:85445"/>
        <dbReference type="ChEBI" id="CHEBI:85448"/>
        <dbReference type="EC" id="2.1.1.63"/>
    </reaction>
</comment>
<evidence type="ECO:0000256" key="4">
    <source>
        <dbReference type="ARBA" id="ARBA00022763"/>
    </source>
</evidence>
<name>A0ABV8UMG5_9PROT</name>
<dbReference type="Pfam" id="PF01035">
    <property type="entry name" value="DNA_binding_1"/>
    <property type="match status" value="1"/>
</dbReference>
<accession>A0ABV8UMG5</accession>
<dbReference type="InterPro" id="IPR036631">
    <property type="entry name" value="MGMT_N_sf"/>
</dbReference>